<feature type="domain" description="Cytochrome c" evidence="5">
    <location>
        <begin position="15"/>
        <end position="92"/>
    </location>
</feature>
<evidence type="ECO:0000256" key="3">
    <source>
        <dbReference type="ARBA" id="ARBA00023004"/>
    </source>
</evidence>
<dbReference type="RefSeq" id="WP_407341228.1">
    <property type="nucleotide sequence ID" value="NZ_CP136863.1"/>
</dbReference>
<organism evidence="6 7">
    <name type="scientific">Methylocapsa polymorpha</name>
    <dbReference type="NCBI Taxonomy" id="3080828"/>
    <lineage>
        <taxon>Bacteria</taxon>
        <taxon>Pseudomonadati</taxon>
        <taxon>Pseudomonadota</taxon>
        <taxon>Alphaproteobacteria</taxon>
        <taxon>Hyphomicrobiales</taxon>
        <taxon>Beijerinckiaceae</taxon>
        <taxon>Methylocapsa</taxon>
    </lineage>
</organism>
<dbReference type="InterPro" id="IPR009056">
    <property type="entry name" value="Cyt_c-like_dom"/>
</dbReference>
<keyword evidence="6" id="KW-0614">Plasmid</keyword>
<reference evidence="6 7" key="1">
    <citation type="submission" date="2023-10" db="EMBL/GenBank/DDBJ databases">
        <title>Novel methanotroph of the genus Methylocapsa from a subarctic wetland.</title>
        <authorList>
            <person name="Belova S.E."/>
            <person name="Oshkin I.Y."/>
            <person name="Miroshnikov K."/>
            <person name="Dedysh S.N."/>
        </authorList>
    </citation>
    <scope>NUCLEOTIDE SEQUENCE [LARGE SCALE GENOMIC DNA]</scope>
    <source>
        <strain evidence="6 7">RX1</strain>
        <plasmid evidence="6 7">pRX1</plasmid>
    </source>
</reference>
<keyword evidence="3 4" id="KW-0408">Iron</keyword>
<dbReference type="PROSITE" id="PS51007">
    <property type="entry name" value="CYTC"/>
    <property type="match status" value="1"/>
</dbReference>
<sequence>MASLPHASADDAAKGSAAHGEIVAKRWCSACHLVASNQALANSDAPTFASIARKKQASKLKGFLTDPHPKMPNMSLSRGEIADIIAYIKAIDK</sequence>
<keyword evidence="2 4" id="KW-0479">Metal-binding</keyword>
<evidence type="ECO:0000256" key="2">
    <source>
        <dbReference type="ARBA" id="ARBA00022723"/>
    </source>
</evidence>
<dbReference type="InterPro" id="IPR036909">
    <property type="entry name" value="Cyt_c-like_dom_sf"/>
</dbReference>
<evidence type="ECO:0000313" key="7">
    <source>
        <dbReference type="Proteomes" id="UP001626536"/>
    </source>
</evidence>
<proteinExistence type="predicted"/>
<keyword evidence="7" id="KW-1185">Reference proteome</keyword>
<dbReference type="SUPFAM" id="SSF46626">
    <property type="entry name" value="Cytochrome c"/>
    <property type="match status" value="1"/>
</dbReference>
<dbReference type="Gene3D" id="1.10.760.10">
    <property type="entry name" value="Cytochrome c-like domain"/>
    <property type="match status" value="1"/>
</dbReference>
<protein>
    <submittedName>
        <fullName evidence="6">Cytochrome c</fullName>
    </submittedName>
</protein>
<evidence type="ECO:0000313" key="6">
    <source>
        <dbReference type="EMBL" id="WOJ91830.1"/>
    </source>
</evidence>
<keyword evidence="1 4" id="KW-0349">Heme</keyword>
<name>A0ABZ0HZT1_9HYPH</name>
<accession>A0ABZ0HZT1</accession>
<gene>
    <name evidence="6" type="ORF">RZS28_19080</name>
</gene>
<dbReference type="EMBL" id="CP136863">
    <property type="protein sequence ID" value="WOJ91830.1"/>
    <property type="molecule type" value="Genomic_DNA"/>
</dbReference>
<evidence type="ECO:0000259" key="5">
    <source>
        <dbReference type="PROSITE" id="PS51007"/>
    </source>
</evidence>
<evidence type="ECO:0000256" key="1">
    <source>
        <dbReference type="ARBA" id="ARBA00022617"/>
    </source>
</evidence>
<geneLocation type="plasmid" evidence="6 7">
    <name>pRX1</name>
</geneLocation>
<dbReference type="Pfam" id="PF13442">
    <property type="entry name" value="Cytochrome_CBB3"/>
    <property type="match status" value="1"/>
</dbReference>
<dbReference type="Proteomes" id="UP001626536">
    <property type="component" value="Plasmid pRX1"/>
</dbReference>
<evidence type="ECO:0000256" key="4">
    <source>
        <dbReference type="PROSITE-ProRule" id="PRU00433"/>
    </source>
</evidence>